<evidence type="ECO:0000313" key="2">
    <source>
        <dbReference type="EMBL" id="GAA2422992.1"/>
    </source>
</evidence>
<gene>
    <name evidence="2" type="ORF">GCM10010255_75180</name>
</gene>
<evidence type="ECO:0000313" key="3">
    <source>
        <dbReference type="Proteomes" id="UP001499986"/>
    </source>
</evidence>
<proteinExistence type="predicted"/>
<keyword evidence="3" id="KW-1185">Reference proteome</keyword>
<sequence length="65" mass="6916">MAGRLKTGADGAGERVLARCAAGWSVTRTPRYGRRQGMVMLPVTSVPSTPFGGTDEKLRARSPLL</sequence>
<dbReference type="Proteomes" id="UP001499986">
    <property type="component" value="Unassembled WGS sequence"/>
</dbReference>
<name>A0ABN3J620_9ACTN</name>
<dbReference type="EMBL" id="BAAASE010000014">
    <property type="protein sequence ID" value="GAA2422992.1"/>
    <property type="molecule type" value="Genomic_DNA"/>
</dbReference>
<reference evidence="2 3" key="1">
    <citation type="journal article" date="2019" name="Int. J. Syst. Evol. Microbiol.">
        <title>The Global Catalogue of Microorganisms (GCM) 10K type strain sequencing project: providing services to taxonomists for standard genome sequencing and annotation.</title>
        <authorList>
            <consortium name="The Broad Institute Genomics Platform"/>
            <consortium name="The Broad Institute Genome Sequencing Center for Infectious Disease"/>
            <person name="Wu L."/>
            <person name="Ma J."/>
        </authorList>
    </citation>
    <scope>NUCLEOTIDE SEQUENCE [LARGE SCALE GENOMIC DNA]</scope>
    <source>
        <strain evidence="2 3">JCM 4358</strain>
    </source>
</reference>
<feature type="region of interest" description="Disordered" evidence="1">
    <location>
        <begin position="46"/>
        <end position="65"/>
    </location>
</feature>
<protein>
    <submittedName>
        <fullName evidence="2">Uncharacterized protein</fullName>
    </submittedName>
</protein>
<accession>A0ABN3J620</accession>
<comment type="caution">
    <text evidence="2">The sequence shown here is derived from an EMBL/GenBank/DDBJ whole genome shotgun (WGS) entry which is preliminary data.</text>
</comment>
<evidence type="ECO:0000256" key="1">
    <source>
        <dbReference type="SAM" id="MobiDB-lite"/>
    </source>
</evidence>
<organism evidence="2 3">
    <name type="scientific">Streptomyces coeruleofuscus</name>
    <dbReference type="NCBI Taxonomy" id="66879"/>
    <lineage>
        <taxon>Bacteria</taxon>
        <taxon>Bacillati</taxon>
        <taxon>Actinomycetota</taxon>
        <taxon>Actinomycetes</taxon>
        <taxon>Kitasatosporales</taxon>
        <taxon>Streptomycetaceae</taxon>
        <taxon>Streptomyces</taxon>
    </lineage>
</organism>